<evidence type="ECO:0000313" key="8">
    <source>
        <dbReference type="Proteomes" id="UP000185003"/>
    </source>
</evidence>
<keyword evidence="2" id="KW-1003">Cell membrane</keyword>
<keyword evidence="7" id="KW-0808">Transferase</keyword>
<comment type="subcellular location">
    <subcellularLocation>
        <location evidence="1">Membrane</location>
        <topology evidence="1">Multi-pass membrane protein</topology>
    </subcellularLocation>
</comment>
<reference evidence="7 8" key="1">
    <citation type="submission" date="2016-11" db="EMBL/GenBank/DDBJ databases">
        <authorList>
            <person name="Jaros S."/>
            <person name="Januszkiewicz K."/>
            <person name="Wedrychowicz H."/>
        </authorList>
    </citation>
    <scope>NUCLEOTIDE SEQUENCE [LARGE SCALE GENOMIC DNA]</scope>
    <source>
        <strain evidence="7 8">DSM 24787</strain>
    </source>
</reference>
<dbReference type="PANTHER" id="PTHR42723">
    <property type="entry name" value="CHLOROPHYLL SYNTHASE"/>
    <property type="match status" value="1"/>
</dbReference>
<evidence type="ECO:0000256" key="6">
    <source>
        <dbReference type="SAM" id="Phobius"/>
    </source>
</evidence>
<keyword evidence="4 6" id="KW-1133">Transmembrane helix</keyword>
<evidence type="ECO:0000256" key="2">
    <source>
        <dbReference type="ARBA" id="ARBA00022475"/>
    </source>
</evidence>
<keyword evidence="8" id="KW-1185">Reference proteome</keyword>
<feature type="transmembrane region" description="Helical" evidence="6">
    <location>
        <begin position="247"/>
        <end position="268"/>
    </location>
</feature>
<dbReference type="Gene3D" id="1.20.120.1780">
    <property type="entry name" value="UbiA prenyltransferase"/>
    <property type="match status" value="1"/>
</dbReference>
<feature type="transmembrane region" description="Helical" evidence="6">
    <location>
        <begin position="138"/>
        <end position="158"/>
    </location>
</feature>
<proteinExistence type="predicted"/>
<name>A0A1N6EDV4_9BACT</name>
<feature type="transmembrane region" description="Helical" evidence="6">
    <location>
        <begin position="9"/>
        <end position="33"/>
    </location>
</feature>
<protein>
    <submittedName>
        <fullName evidence="7">4-hydroxybenzoate polyprenyltransferase</fullName>
    </submittedName>
</protein>
<dbReference type="Proteomes" id="UP000185003">
    <property type="component" value="Unassembled WGS sequence"/>
</dbReference>
<feature type="transmembrane region" description="Helical" evidence="6">
    <location>
        <begin position="113"/>
        <end position="131"/>
    </location>
</feature>
<evidence type="ECO:0000256" key="1">
    <source>
        <dbReference type="ARBA" id="ARBA00004141"/>
    </source>
</evidence>
<evidence type="ECO:0000313" key="7">
    <source>
        <dbReference type="EMBL" id="SIN81213.1"/>
    </source>
</evidence>
<feature type="transmembrane region" description="Helical" evidence="6">
    <location>
        <begin position="280"/>
        <end position="302"/>
    </location>
</feature>
<dbReference type="STRING" id="536979.SAMN04488055_1520"/>
<evidence type="ECO:0000256" key="3">
    <source>
        <dbReference type="ARBA" id="ARBA00022692"/>
    </source>
</evidence>
<evidence type="ECO:0000256" key="5">
    <source>
        <dbReference type="ARBA" id="ARBA00023136"/>
    </source>
</evidence>
<dbReference type="OrthoDB" id="9811562at2"/>
<dbReference type="PANTHER" id="PTHR42723:SF1">
    <property type="entry name" value="CHLOROPHYLL SYNTHASE, CHLOROPLASTIC"/>
    <property type="match status" value="1"/>
</dbReference>
<dbReference type="AlphaFoldDB" id="A0A1N6EDV4"/>
<dbReference type="Gene3D" id="1.10.357.140">
    <property type="entry name" value="UbiA prenyltransferase"/>
    <property type="match status" value="1"/>
</dbReference>
<keyword evidence="5 6" id="KW-0472">Membrane</keyword>
<feature type="transmembrane region" description="Helical" evidence="6">
    <location>
        <begin position="170"/>
        <end position="189"/>
    </location>
</feature>
<gene>
    <name evidence="7" type="ORF">SAMN04488055_1520</name>
</gene>
<dbReference type="GO" id="GO:0016765">
    <property type="term" value="F:transferase activity, transferring alkyl or aryl (other than methyl) groups"/>
    <property type="evidence" value="ECO:0007669"/>
    <property type="project" value="InterPro"/>
</dbReference>
<keyword evidence="3 6" id="KW-0812">Transmembrane</keyword>
<sequence>MKLVRWPNLFFILLTQFLFQYCVINPLMLRYGIGLLVDIRNFISIAAAYQLIAAAGYIINDYFDVPIDIINKPHKVFITRGISKRTALTLYIGMNILAVLLGTRVSLLLSNPLPVICVLMSILLLYLYSAFLKKSFLAGNIVVSGITASALPVLLMIVEQMSRMPAKASRYLQIATLLYTGFAFLLSFAREVIKDMEDVEGDRLHGGNTMAIVLSDGVVRYIVTLNLFCMIILLAVIQPYLWEQNLWTRLLSVYTILLVIAPLIRIILKVFKAKACADYNRLSGSIKIVMLMGILSMLFVQFI</sequence>
<dbReference type="InterPro" id="IPR000537">
    <property type="entry name" value="UbiA_prenyltransferase"/>
</dbReference>
<dbReference type="InterPro" id="IPR050475">
    <property type="entry name" value="Prenyltransferase_related"/>
</dbReference>
<organism evidence="7 8">
    <name type="scientific">Chitinophaga niabensis</name>
    <dbReference type="NCBI Taxonomy" id="536979"/>
    <lineage>
        <taxon>Bacteria</taxon>
        <taxon>Pseudomonadati</taxon>
        <taxon>Bacteroidota</taxon>
        <taxon>Chitinophagia</taxon>
        <taxon>Chitinophagales</taxon>
        <taxon>Chitinophagaceae</taxon>
        <taxon>Chitinophaga</taxon>
    </lineage>
</organism>
<dbReference type="GO" id="GO:0016020">
    <property type="term" value="C:membrane"/>
    <property type="evidence" value="ECO:0007669"/>
    <property type="project" value="UniProtKB-SubCell"/>
</dbReference>
<dbReference type="InterPro" id="IPR044878">
    <property type="entry name" value="UbiA_sf"/>
</dbReference>
<feature type="transmembrane region" description="Helical" evidence="6">
    <location>
        <begin position="88"/>
        <end position="107"/>
    </location>
</feature>
<feature type="transmembrane region" description="Helical" evidence="6">
    <location>
        <begin position="218"/>
        <end position="241"/>
    </location>
</feature>
<dbReference type="EMBL" id="FSRA01000001">
    <property type="protein sequence ID" value="SIN81213.1"/>
    <property type="molecule type" value="Genomic_DNA"/>
</dbReference>
<feature type="transmembrane region" description="Helical" evidence="6">
    <location>
        <begin position="39"/>
        <end position="59"/>
    </location>
</feature>
<dbReference type="CDD" id="cd13961">
    <property type="entry name" value="PT_UbiA_DGGGPS"/>
    <property type="match status" value="1"/>
</dbReference>
<accession>A0A1N6EDV4</accession>
<dbReference type="Pfam" id="PF01040">
    <property type="entry name" value="UbiA"/>
    <property type="match status" value="1"/>
</dbReference>
<dbReference type="RefSeq" id="WP_159442232.1">
    <property type="nucleotide sequence ID" value="NZ_FSRA01000001.1"/>
</dbReference>
<evidence type="ECO:0000256" key="4">
    <source>
        <dbReference type="ARBA" id="ARBA00022989"/>
    </source>
</evidence>